<protein>
    <recommendedName>
        <fullName evidence="10">L-threonylcarbamoyladenylate synthase</fullName>
        <ecNumber evidence="3">2.7.7.87</ecNumber>
    </recommendedName>
    <alternativeName>
        <fullName evidence="10">L-threonylcarbamoyladenylate synthase</fullName>
    </alternativeName>
</protein>
<keyword evidence="9" id="KW-0067">ATP-binding</keyword>
<keyword evidence="7" id="KW-0548">Nucleotidyltransferase</keyword>
<accession>A0A1G2CV43</accession>
<comment type="caution">
    <text evidence="13">The sequence shown here is derived from an EMBL/GenBank/DDBJ whole genome shotgun (WGS) entry which is preliminary data.</text>
</comment>
<dbReference type="EC" id="2.7.7.87" evidence="3"/>
<evidence type="ECO:0000256" key="8">
    <source>
        <dbReference type="ARBA" id="ARBA00022741"/>
    </source>
</evidence>
<dbReference type="InterPro" id="IPR017945">
    <property type="entry name" value="DHBP_synth_RibB-like_a/b_dom"/>
</dbReference>
<dbReference type="Gene3D" id="3.90.870.10">
    <property type="entry name" value="DHBP synthase"/>
    <property type="match status" value="1"/>
</dbReference>
<evidence type="ECO:0000256" key="1">
    <source>
        <dbReference type="ARBA" id="ARBA00004496"/>
    </source>
</evidence>
<evidence type="ECO:0000256" key="3">
    <source>
        <dbReference type="ARBA" id="ARBA00012584"/>
    </source>
</evidence>
<keyword evidence="5" id="KW-0808">Transferase</keyword>
<evidence type="ECO:0000256" key="9">
    <source>
        <dbReference type="ARBA" id="ARBA00022840"/>
    </source>
</evidence>
<evidence type="ECO:0000313" key="14">
    <source>
        <dbReference type="Proteomes" id="UP000177122"/>
    </source>
</evidence>
<dbReference type="PANTHER" id="PTHR17490:SF16">
    <property type="entry name" value="THREONYLCARBAMOYL-AMP SYNTHASE"/>
    <property type="match status" value="1"/>
</dbReference>
<sequence length="183" mass="19940">METDIDQAIAMIEGGGVGVLPTDTLYGLVGSAFSADAVDRIYDLKQRDPEKPLIVLISDILQLEQFGVIVSDALIAQLETYWPGPYSIILPTADEQFEYLHRGTNAIAFRLPDDEQLVAVITQAGPIVAPSANVEDMPPSGTIEEARSYFGTDVDFYVDGGELRGKPSTIIFFDGDEVVVERE</sequence>
<evidence type="ECO:0000256" key="7">
    <source>
        <dbReference type="ARBA" id="ARBA00022695"/>
    </source>
</evidence>
<proteinExistence type="inferred from homology"/>
<evidence type="ECO:0000256" key="5">
    <source>
        <dbReference type="ARBA" id="ARBA00022679"/>
    </source>
</evidence>
<evidence type="ECO:0000256" key="10">
    <source>
        <dbReference type="ARBA" id="ARBA00029774"/>
    </source>
</evidence>
<dbReference type="PANTHER" id="PTHR17490">
    <property type="entry name" value="SUA5"/>
    <property type="match status" value="1"/>
</dbReference>
<comment type="subcellular location">
    <subcellularLocation>
        <location evidence="1">Cytoplasm</location>
    </subcellularLocation>
</comment>
<dbReference type="NCBIfam" id="TIGR00057">
    <property type="entry name" value="L-threonylcarbamoyladenylate synthase"/>
    <property type="match status" value="1"/>
</dbReference>
<organism evidence="13 14">
    <name type="scientific">Candidatus Lloydbacteria bacterium RIFCSPHIGHO2_01_FULL_49_22</name>
    <dbReference type="NCBI Taxonomy" id="1798658"/>
    <lineage>
        <taxon>Bacteria</taxon>
        <taxon>Candidatus Lloydiibacteriota</taxon>
    </lineage>
</organism>
<evidence type="ECO:0000256" key="6">
    <source>
        <dbReference type="ARBA" id="ARBA00022694"/>
    </source>
</evidence>
<dbReference type="GO" id="GO:0008033">
    <property type="term" value="P:tRNA processing"/>
    <property type="evidence" value="ECO:0007669"/>
    <property type="project" value="UniProtKB-KW"/>
</dbReference>
<dbReference type="GO" id="GO:0061710">
    <property type="term" value="F:L-threonylcarbamoyladenylate synthase"/>
    <property type="evidence" value="ECO:0007669"/>
    <property type="project" value="UniProtKB-EC"/>
</dbReference>
<dbReference type="Proteomes" id="UP000177122">
    <property type="component" value="Unassembled WGS sequence"/>
</dbReference>
<dbReference type="GO" id="GO:0006450">
    <property type="term" value="P:regulation of translational fidelity"/>
    <property type="evidence" value="ECO:0007669"/>
    <property type="project" value="TreeGrafter"/>
</dbReference>
<dbReference type="InterPro" id="IPR006070">
    <property type="entry name" value="Sua5-like_dom"/>
</dbReference>
<dbReference type="SUPFAM" id="SSF55821">
    <property type="entry name" value="YrdC/RibB"/>
    <property type="match status" value="1"/>
</dbReference>
<dbReference type="Pfam" id="PF01300">
    <property type="entry name" value="Sua5_yciO_yrdC"/>
    <property type="match status" value="1"/>
</dbReference>
<feature type="domain" description="YrdC-like" evidence="12">
    <location>
        <begin position="2"/>
        <end position="183"/>
    </location>
</feature>
<keyword evidence="6" id="KW-0819">tRNA processing</keyword>
<dbReference type="GO" id="GO:0000049">
    <property type="term" value="F:tRNA binding"/>
    <property type="evidence" value="ECO:0007669"/>
    <property type="project" value="TreeGrafter"/>
</dbReference>
<dbReference type="PROSITE" id="PS51163">
    <property type="entry name" value="YRDC"/>
    <property type="match status" value="1"/>
</dbReference>
<reference evidence="13 14" key="1">
    <citation type="journal article" date="2016" name="Nat. Commun.">
        <title>Thousands of microbial genomes shed light on interconnected biogeochemical processes in an aquifer system.</title>
        <authorList>
            <person name="Anantharaman K."/>
            <person name="Brown C.T."/>
            <person name="Hug L.A."/>
            <person name="Sharon I."/>
            <person name="Castelle C.J."/>
            <person name="Probst A.J."/>
            <person name="Thomas B.C."/>
            <person name="Singh A."/>
            <person name="Wilkins M.J."/>
            <person name="Karaoz U."/>
            <person name="Brodie E.L."/>
            <person name="Williams K.H."/>
            <person name="Hubbard S.S."/>
            <person name="Banfield J.F."/>
        </authorList>
    </citation>
    <scope>NUCLEOTIDE SEQUENCE [LARGE SCALE GENOMIC DNA]</scope>
</reference>
<evidence type="ECO:0000313" key="13">
    <source>
        <dbReference type="EMBL" id="OGZ05127.1"/>
    </source>
</evidence>
<keyword evidence="4" id="KW-0963">Cytoplasm</keyword>
<dbReference type="EMBL" id="MHLI01000015">
    <property type="protein sequence ID" value="OGZ05127.1"/>
    <property type="molecule type" value="Genomic_DNA"/>
</dbReference>
<comment type="similarity">
    <text evidence="2">Belongs to the SUA5 family.</text>
</comment>
<evidence type="ECO:0000256" key="11">
    <source>
        <dbReference type="ARBA" id="ARBA00048366"/>
    </source>
</evidence>
<evidence type="ECO:0000256" key="4">
    <source>
        <dbReference type="ARBA" id="ARBA00022490"/>
    </source>
</evidence>
<comment type="catalytic activity">
    <reaction evidence="11">
        <text>L-threonine + hydrogencarbonate + ATP = L-threonylcarbamoyladenylate + diphosphate + H2O</text>
        <dbReference type="Rhea" id="RHEA:36407"/>
        <dbReference type="ChEBI" id="CHEBI:15377"/>
        <dbReference type="ChEBI" id="CHEBI:17544"/>
        <dbReference type="ChEBI" id="CHEBI:30616"/>
        <dbReference type="ChEBI" id="CHEBI:33019"/>
        <dbReference type="ChEBI" id="CHEBI:57926"/>
        <dbReference type="ChEBI" id="CHEBI:73682"/>
        <dbReference type="EC" id="2.7.7.87"/>
    </reaction>
</comment>
<gene>
    <name evidence="13" type="ORF">A2845_02285</name>
</gene>
<evidence type="ECO:0000256" key="2">
    <source>
        <dbReference type="ARBA" id="ARBA00007663"/>
    </source>
</evidence>
<dbReference type="AlphaFoldDB" id="A0A1G2CV43"/>
<dbReference type="GO" id="GO:0003725">
    <property type="term" value="F:double-stranded RNA binding"/>
    <property type="evidence" value="ECO:0007669"/>
    <property type="project" value="InterPro"/>
</dbReference>
<keyword evidence="8" id="KW-0547">Nucleotide-binding</keyword>
<name>A0A1G2CV43_9BACT</name>
<dbReference type="GO" id="GO:0005524">
    <property type="term" value="F:ATP binding"/>
    <property type="evidence" value="ECO:0007669"/>
    <property type="project" value="UniProtKB-KW"/>
</dbReference>
<dbReference type="GO" id="GO:0005737">
    <property type="term" value="C:cytoplasm"/>
    <property type="evidence" value="ECO:0007669"/>
    <property type="project" value="UniProtKB-SubCell"/>
</dbReference>
<evidence type="ECO:0000259" key="12">
    <source>
        <dbReference type="PROSITE" id="PS51163"/>
    </source>
</evidence>
<dbReference type="InterPro" id="IPR050156">
    <property type="entry name" value="TC-AMP_synthase_SUA5"/>
</dbReference>